<accession>A0A1J9PUP0</accession>
<evidence type="ECO:0000313" key="2">
    <source>
        <dbReference type="Proteomes" id="UP000242791"/>
    </source>
</evidence>
<dbReference type="EMBL" id="LGTZ01002055">
    <property type="protein sequence ID" value="OJD20112.1"/>
    <property type="molecule type" value="Genomic_DNA"/>
</dbReference>
<keyword evidence="2" id="KW-1185">Reference proteome</keyword>
<gene>
    <name evidence="1" type="ORF">ACJ73_08554</name>
</gene>
<comment type="caution">
    <text evidence="1">The sequence shown here is derived from an EMBL/GenBank/DDBJ whole genome shotgun (WGS) entry which is preliminary data.</text>
</comment>
<sequence length="42" mass="4726">MKDFDISFVTGFLSHFSKYTALGLEFRSVLRVRTGKATREGG</sequence>
<evidence type="ECO:0000313" key="1">
    <source>
        <dbReference type="EMBL" id="OJD20112.1"/>
    </source>
</evidence>
<reference evidence="1 2" key="1">
    <citation type="submission" date="2015-08" db="EMBL/GenBank/DDBJ databases">
        <title>Emmonsia species relationships and genome sequence.</title>
        <authorList>
            <person name="Cuomo C.A."/>
            <person name="Schwartz I.S."/>
            <person name="Kenyon C."/>
            <person name="De Hoog G.S."/>
            <person name="Govender N.P."/>
            <person name="Botha A."/>
            <person name="Moreno L."/>
            <person name="De Vries M."/>
            <person name="Munoz J.F."/>
            <person name="Stielow J.B."/>
        </authorList>
    </citation>
    <scope>NUCLEOTIDE SEQUENCE [LARGE SCALE GENOMIC DNA]</scope>
    <source>
        <strain evidence="1 2">EI222</strain>
    </source>
</reference>
<organism evidence="1 2">
    <name type="scientific">Blastomyces percursus</name>
    <dbReference type="NCBI Taxonomy" id="1658174"/>
    <lineage>
        <taxon>Eukaryota</taxon>
        <taxon>Fungi</taxon>
        <taxon>Dikarya</taxon>
        <taxon>Ascomycota</taxon>
        <taxon>Pezizomycotina</taxon>
        <taxon>Eurotiomycetes</taxon>
        <taxon>Eurotiomycetidae</taxon>
        <taxon>Onygenales</taxon>
        <taxon>Ajellomycetaceae</taxon>
        <taxon>Blastomyces</taxon>
    </lineage>
</organism>
<dbReference type="Proteomes" id="UP000242791">
    <property type="component" value="Unassembled WGS sequence"/>
</dbReference>
<dbReference type="VEuPathDB" id="FungiDB:ACJ73_08554"/>
<protein>
    <submittedName>
        <fullName evidence="1">Uncharacterized protein</fullName>
    </submittedName>
</protein>
<name>A0A1J9PUP0_9EURO</name>
<dbReference type="AlphaFoldDB" id="A0A1J9PUP0"/>
<proteinExistence type="predicted"/>